<sequence>SPPIFPDRPPISRPLEYRDSAYESRRHSHFSGLSLDNFTLLSVLGRGHFGKRSSEKHPSLPSAIAAAAKKRPPSLPHLPPPPTSPPPPRIDPELQRALGEFDFLHDDTEPYSVELMSTSYVITPDGNHPVDIVELMSTSQYGSGTPQPSPLVEFPDEVFAGFPRLQVVVCGFRLGCVFYLLVLFSSVVNSASDVRNTHM</sequence>
<evidence type="ECO:0000256" key="1">
    <source>
        <dbReference type="SAM" id="MobiDB-lite"/>
    </source>
</evidence>
<keyword evidence="2" id="KW-1185">Reference proteome</keyword>
<gene>
    <name evidence="3" type="primary">LOC103516975</name>
</gene>
<dbReference type="PaxDb" id="121845-A0A3Q0J9C6"/>
<protein>
    <submittedName>
        <fullName evidence="3">Uncharacterized protein LOC103516975</fullName>
    </submittedName>
</protein>
<dbReference type="GeneID" id="103516975"/>
<accession>A0A3Q0J9C6</accession>
<reference evidence="3" key="1">
    <citation type="submission" date="2025-08" db="UniProtKB">
        <authorList>
            <consortium name="RefSeq"/>
        </authorList>
    </citation>
    <scope>IDENTIFICATION</scope>
</reference>
<dbReference type="RefSeq" id="XP_026685031.1">
    <property type="nucleotide sequence ID" value="XM_026829230.1"/>
</dbReference>
<feature type="non-terminal residue" evidence="3">
    <location>
        <position position="1"/>
    </location>
</feature>
<evidence type="ECO:0000313" key="2">
    <source>
        <dbReference type="Proteomes" id="UP000079169"/>
    </source>
</evidence>
<evidence type="ECO:0000313" key="3">
    <source>
        <dbReference type="RefSeq" id="XP_026685031.1"/>
    </source>
</evidence>
<name>A0A3Q0J9C6_DIACI</name>
<dbReference type="KEGG" id="dci:103516975"/>
<dbReference type="STRING" id="121845.A0A3Q0J9C6"/>
<dbReference type="AlphaFoldDB" id="A0A3Q0J9C6"/>
<feature type="region of interest" description="Disordered" evidence="1">
    <location>
        <begin position="68"/>
        <end position="92"/>
    </location>
</feature>
<feature type="compositionally biased region" description="Pro residues" evidence="1">
    <location>
        <begin position="73"/>
        <end position="89"/>
    </location>
</feature>
<organism evidence="2 3">
    <name type="scientific">Diaphorina citri</name>
    <name type="common">Asian citrus psyllid</name>
    <dbReference type="NCBI Taxonomy" id="121845"/>
    <lineage>
        <taxon>Eukaryota</taxon>
        <taxon>Metazoa</taxon>
        <taxon>Ecdysozoa</taxon>
        <taxon>Arthropoda</taxon>
        <taxon>Hexapoda</taxon>
        <taxon>Insecta</taxon>
        <taxon>Pterygota</taxon>
        <taxon>Neoptera</taxon>
        <taxon>Paraneoptera</taxon>
        <taxon>Hemiptera</taxon>
        <taxon>Sternorrhyncha</taxon>
        <taxon>Psylloidea</taxon>
        <taxon>Psyllidae</taxon>
        <taxon>Diaphorininae</taxon>
        <taxon>Diaphorina</taxon>
    </lineage>
</organism>
<dbReference type="Proteomes" id="UP000079169">
    <property type="component" value="Unplaced"/>
</dbReference>
<proteinExistence type="predicted"/>